<dbReference type="Gene3D" id="3.40.50.720">
    <property type="entry name" value="NAD(P)-binding Rossmann-like Domain"/>
    <property type="match status" value="1"/>
</dbReference>
<dbReference type="SUPFAM" id="SSF51735">
    <property type="entry name" value="NAD(P)-binding Rossmann-fold domains"/>
    <property type="match status" value="1"/>
</dbReference>
<dbReference type="OrthoDB" id="10254221at2759"/>
<dbReference type="InParanoid" id="A0A286UVZ3"/>
<feature type="signal peptide" evidence="2">
    <location>
        <begin position="1"/>
        <end position="22"/>
    </location>
</feature>
<dbReference type="EMBL" id="NBII01000001">
    <property type="protein sequence ID" value="PAV23757.1"/>
    <property type="molecule type" value="Genomic_DNA"/>
</dbReference>
<dbReference type="InterPro" id="IPR016040">
    <property type="entry name" value="NAD(P)-bd_dom"/>
</dbReference>
<dbReference type="GO" id="GO:0042602">
    <property type="term" value="F:riboflavin reductase (NADPH) activity"/>
    <property type="evidence" value="ECO:0007669"/>
    <property type="project" value="TreeGrafter"/>
</dbReference>
<evidence type="ECO:0000256" key="1">
    <source>
        <dbReference type="ARBA" id="ARBA00038376"/>
    </source>
</evidence>
<dbReference type="AlphaFoldDB" id="A0A286UVZ3"/>
<dbReference type="Proteomes" id="UP000217199">
    <property type="component" value="Unassembled WGS sequence"/>
</dbReference>
<gene>
    <name evidence="4" type="ORF">PNOK_0082500</name>
</gene>
<name>A0A286UVZ3_9AGAM</name>
<dbReference type="PANTHER" id="PTHR43355">
    <property type="entry name" value="FLAVIN REDUCTASE (NADPH)"/>
    <property type="match status" value="1"/>
</dbReference>
<reference evidence="4 5" key="1">
    <citation type="journal article" date="2017" name="Mol. Ecol.">
        <title>Comparative and population genomic landscape of Phellinus noxius: A hypervariable fungus causing root rot in trees.</title>
        <authorList>
            <person name="Chung C.L."/>
            <person name="Lee T.J."/>
            <person name="Akiba M."/>
            <person name="Lee H.H."/>
            <person name="Kuo T.H."/>
            <person name="Liu D."/>
            <person name="Ke H.M."/>
            <person name="Yokoi T."/>
            <person name="Roa M.B."/>
            <person name="Lu M.J."/>
            <person name="Chang Y.Y."/>
            <person name="Ann P.J."/>
            <person name="Tsai J.N."/>
            <person name="Chen C.Y."/>
            <person name="Tzean S.S."/>
            <person name="Ota Y."/>
            <person name="Hattori T."/>
            <person name="Sahashi N."/>
            <person name="Liou R.F."/>
            <person name="Kikuchi T."/>
            <person name="Tsai I.J."/>
        </authorList>
    </citation>
    <scope>NUCLEOTIDE SEQUENCE [LARGE SCALE GENOMIC DNA]</scope>
    <source>
        <strain evidence="4 5">FFPRI411160</strain>
    </source>
</reference>
<keyword evidence="5" id="KW-1185">Reference proteome</keyword>
<evidence type="ECO:0000256" key="2">
    <source>
        <dbReference type="SAM" id="SignalP"/>
    </source>
</evidence>
<sequence>MHILVLGGTGAIGLLLIRELLTAEHTVVVYARSPEKLPEDITSNPSVTIVKGELNDEEKVVSALQGAHAVVSALGPSASQPPGTPIAKGYSVFITSMRKAGVPRLIALGTASIPDEHDKKDLFFWTAKQGVKYGARHAYQDIVAVGETISKEGSDLAWTIARVPFLTNGETREYQTGYLGDGKRTTTLTRVGYAAFIVDELKNNEWVKKRPFLSVP</sequence>
<evidence type="ECO:0000313" key="4">
    <source>
        <dbReference type="EMBL" id="PAV23757.1"/>
    </source>
</evidence>
<evidence type="ECO:0000313" key="5">
    <source>
        <dbReference type="Proteomes" id="UP000217199"/>
    </source>
</evidence>
<accession>A0A286UVZ3</accession>
<dbReference type="InterPro" id="IPR036291">
    <property type="entry name" value="NAD(P)-bd_dom_sf"/>
</dbReference>
<feature type="domain" description="NAD(P)-binding" evidence="3">
    <location>
        <begin position="7"/>
        <end position="203"/>
    </location>
</feature>
<dbReference type="PANTHER" id="PTHR43355:SF2">
    <property type="entry name" value="FLAVIN REDUCTASE (NADPH)"/>
    <property type="match status" value="1"/>
</dbReference>
<protein>
    <submittedName>
        <fullName evidence="4">NAD-dependent epimerase dehydratase family</fullName>
    </submittedName>
</protein>
<feature type="chain" id="PRO_5013655777" evidence="2">
    <location>
        <begin position="23"/>
        <end position="216"/>
    </location>
</feature>
<comment type="caution">
    <text evidence="4">The sequence shown here is derived from an EMBL/GenBank/DDBJ whole genome shotgun (WGS) entry which is preliminary data.</text>
</comment>
<dbReference type="InterPro" id="IPR051606">
    <property type="entry name" value="Polyketide_Oxido-like"/>
</dbReference>
<comment type="similarity">
    <text evidence="1">Belongs to the avfA family.</text>
</comment>
<proteinExistence type="inferred from homology"/>
<dbReference type="GO" id="GO:0004074">
    <property type="term" value="F:biliverdin reductase [NAD(P)H] activity"/>
    <property type="evidence" value="ECO:0007669"/>
    <property type="project" value="TreeGrafter"/>
</dbReference>
<keyword evidence="2" id="KW-0732">Signal</keyword>
<dbReference type="STRING" id="2282107.A0A286UVZ3"/>
<dbReference type="Pfam" id="PF13460">
    <property type="entry name" value="NAD_binding_10"/>
    <property type="match status" value="1"/>
</dbReference>
<organism evidence="4 5">
    <name type="scientific">Pyrrhoderma noxium</name>
    <dbReference type="NCBI Taxonomy" id="2282107"/>
    <lineage>
        <taxon>Eukaryota</taxon>
        <taxon>Fungi</taxon>
        <taxon>Dikarya</taxon>
        <taxon>Basidiomycota</taxon>
        <taxon>Agaricomycotina</taxon>
        <taxon>Agaricomycetes</taxon>
        <taxon>Hymenochaetales</taxon>
        <taxon>Hymenochaetaceae</taxon>
        <taxon>Pyrrhoderma</taxon>
    </lineage>
</organism>
<evidence type="ECO:0000259" key="3">
    <source>
        <dbReference type="Pfam" id="PF13460"/>
    </source>
</evidence>